<evidence type="ECO:0000259" key="3">
    <source>
        <dbReference type="PROSITE" id="PS50111"/>
    </source>
</evidence>
<gene>
    <name evidence="4" type="ORF">AVW16_02295</name>
</gene>
<accession>A0A163BB40</accession>
<dbReference type="InterPro" id="IPR004089">
    <property type="entry name" value="MCPsignal_dom"/>
</dbReference>
<evidence type="ECO:0000313" key="5">
    <source>
        <dbReference type="Proteomes" id="UP000076625"/>
    </source>
</evidence>
<keyword evidence="5" id="KW-1185">Reference proteome</keyword>
<dbReference type="GO" id="GO:0016020">
    <property type="term" value="C:membrane"/>
    <property type="evidence" value="ECO:0007669"/>
    <property type="project" value="InterPro"/>
</dbReference>
<dbReference type="SMART" id="SM00283">
    <property type="entry name" value="MA"/>
    <property type="match status" value="1"/>
</dbReference>
<dbReference type="Pfam" id="PF00015">
    <property type="entry name" value="MCPsignal"/>
    <property type="match status" value="1"/>
</dbReference>
<feature type="domain" description="Methyl-accepting transducer" evidence="3">
    <location>
        <begin position="102"/>
        <end position="305"/>
    </location>
</feature>
<name>A0A163BB40_9NEIS</name>
<evidence type="ECO:0000256" key="2">
    <source>
        <dbReference type="PROSITE-ProRule" id="PRU00284"/>
    </source>
</evidence>
<dbReference type="GO" id="GO:0007165">
    <property type="term" value="P:signal transduction"/>
    <property type="evidence" value="ECO:0007669"/>
    <property type="project" value="UniProtKB-KW"/>
</dbReference>
<dbReference type="PANTHER" id="PTHR32089:SF112">
    <property type="entry name" value="LYSOZYME-LIKE PROTEIN-RELATED"/>
    <property type="match status" value="1"/>
</dbReference>
<sequence>MMEAGIRRAAAWSLLALAVAGLAVVDDGAARLVFGLQLVLACALFVRPVAGGREEVGEPPLVAVRDDRVEDGRCAAGRAAEAEREALAARLDAMRRAGGALSAEAGRLRGLVVQTLDDMVRASAVAKSSGEKVEASVAAVGEAAAVIDALAGFTVQSAAAFDELSVQSGRIAGIVVSIQEIARQTNLLALNAAIEAARAGEQGRGFAVVADEVGRLAERAGAASEEIGQIAHGLGAVARSAADGVDAARAHTQAGRLRADEAQQAMRDILDAARVRIAIVDGVLAALVSQQRISESLERALDGWAAPGDGATPDRQLPLRA</sequence>
<dbReference type="Gene3D" id="1.10.287.950">
    <property type="entry name" value="Methyl-accepting chemotaxis protein"/>
    <property type="match status" value="1"/>
</dbReference>
<dbReference type="RefSeq" id="WP_066614294.1">
    <property type="nucleotide sequence ID" value="NZ_LQQU01000058.1"/>
</dbReference>
<dbReference type="Proteomes" id="UP000076625">
    <property type="component" value="Unassembled WGS sequence"/>
</dbReference>
<proteinExistence type="predicted"/>
<evidence type="ECO:0000313" key="4">
    <source>
        <dbReference type="EMBL" id="KZE25876.1"/>
    </source>
</evidence>
<dbReference type="EMBL" id="LQQU01000058">
    <property type="protein sequence ID" value="KZE25876.1"/>
    <property type="molecule type" value="Genomic_DNA"/>
</dbReference>
<organism evidence="4 5">
    <name type="scientific">Crenobacter luteus</name>
    <dbReference type="NCBI Taxonomy" id="1452487"/>
    <lineage>
        <taxon>Bacteria</taxon>
        <taxon>Pseudomonadati</taxon>
        <taxon>Pseudomonadota</taxon>
        <taxon>Betaproteobacteria</taxon>
        <taxon>Neisseriales</taxon>
        <taxon>Neisseriaceae</taxon>
        <taxon>Crenobacter</taxon>
    </lineage>
</organism>
<reference evidence="5" key="1">
    <citation type="submission" date="2016-01" db="EMBL/GenBank/DDBJ databases">
        <title>Draft genome of Chromobacterium sp. F49.</title>
        <authorList>
            <person name="Hong K.W."/>
        </authorList>
    </citation>
    <scope>NUCLEOTIDE SEQUENCE [LARGE SCALE GENOMIC DNA]</scope>
    <source>
        <strain evidence="5">CN10</strain>
    </source>
</reference>
<dbReference type="STRING" id="1452487.AVW16_02295"/>
<comment type="caution">
    <text evidence="4">The sequence shown here is derived from an EMBL/GenBank/DDBJ whole genome shotgun (WGS) entry which is preliminary data.</text>
</comment>
<dbReference type="SUPFAM" id="SSF58104">
    <property type="entry name" value="Methyl-accepting chemotaxis protein (MCP) signaling domain"/>
    <property type="match status" value="1"/>
</dbReference>
<keyword evidence="1 2" id="KW-0807">Transducer</keyword>
<dbReference type="PROSITE" id="PS50111">
    <property type="entry name" value="CHEMOTAXIS_TRANSDUC_2"/>
    <property type="match status" value="1"/>
</dbReference>
<dbReference type="PANTHER" id="PTHR32089">
    <property type="entry name" value="METHYL-ACCEPTING CHEMOTAXIS PROTEIN MCPB"/>
    <property type="match status" value="1"/>
</dbReference>
<protein>
    <recommendedName>
        <fullName evidence="3">Methyl-accepting transducer domain-containing protein</fullName>
    </recommendedName>
</protein>
<evidence type="ECO:0000256" key="1">
    <source>
        <dbReference type="ARBA" id="ARBA00023224"/>
    </source>
</evidence>
<dbReference type="AlphaFoldDB" id="A0A163BB40"/>